<protein>
    <submittedName>
        <fullName evidence="1">Uncharacterized protein</fullName>
    </submittedName>
</protein>
<proteinExistence type="predicted"/>
<name>A0A8S0YSD9_ARCPL</name>
<sequence length="97" mass="11263">MREGYTRTRLCDERQSRAGRVRFRTSARRRLPALIPRVKWRPNWDLAYAASARIPEGVVRHRLGRGRGVGVLAIARCLIRLQTTVNKPLHFNTCNIR</sequence>
<reference evidence="1 2" key="1">
    <citation type="submission" date="2020-04" db="EMBL/GenBank/DDBJ databases">
        <authorList>
            <person name="Wallbank WR R."/>
            <person name="Pardo Diaz C."/>
            <person name="Kozak K."/>
            <person name="Martin S."/>
            <person name="Jiggins C."/>
            <person name="Moest M."/>
            <person name="Warren A I."/>
            <person name="Byers J.R.P. K."/>
            <person name="Montejo-Kovacevich G."/>
            <person name="Yen C E."/>
        </authorList>
    </citation>
    <scope>NUCLEOTIDE SEQUENCE [LARGE SCALE GENOMIC DNA]</scope>
</reference>
<dbReference type="AlphaFoldDB" id="A0A8S0YSD9"/>
<dbReference type="EMBL" id="CADEBD010000055">
    <property type="protein sequence ID" value="CAB3222343.1"/>
    <property type="molecule type" value="Genomic_DNA"/>
</dbReference>
<accession>A0A8S0YSD9</accession>
<gene>
    <name evidence="1" type="ORF">APLA_LOCUS1185</name>
</gene>
<evidence type="ECO:0000313" key="1">
    <source>
        <dbReference type="EMBL" id="CAB3222343.1"/>
    </source>
</evidence>
<comment type="caution">
    <text evidence="1">The sequence shown here is derived from an EMBL/GenBank/DDBJ whole genome shotgun (WGS) entry which is preliminary data.</text>
</comment>
<organism evidence="1 2">
    <name type="scientific">Arctia plantaginis</name>
    <name type="common">Wood tiger moth</name>
    <name type="synonym">Phalaena plantaginis</name>
    <dbReference type="NCBI Taxonomy" id="874455"/>
    <lineage>
        <taxon>Eukaryota</taxon>
        <taxon>Metazoa</taxon>
        <taxon>Ecdysozoa</taxon>
        <taxon>Arthropoda</taxon>
        <taxon>Hexapoda</taxon>
        <taxon>Insecta</taxon>
        <taxon>Pterygota</taxon>
        <taxon>Neoptera</taxon>
        <taxon>Endopterygota</taxon>
        <taxon>Lepidoptera</taxon>
        <taxon>Glossata</taxon>
        <taxon>Ditrysia</taxon>
        <taxon>Noctuoidea</taxon>
        <taxon>Erebidae</taxon>
        <taxon>Arctiinae</taxon>
        <taxon>Arctia</taxon>
    </lineage>
</organism>
<dbReference type="OrthoDB" id="7367179at2759"/>
<dbReference type="Proteomes" id="UP000494256">
    <property type="component" value="Unassembled WGS sequence"/>
</dbReference>
<evidence type="ECO:0000313" key="2">
    <source>
        <dbReference type="Proteomes" id="UP000494256"/>
    </source>
</evidence>